<evidence type="ECO:0000259" key="9">
    <source>
        <dbReference type="Pfam" id="PF01555"/>
    </source>
</evidence>
<reference evidence="10 11" key="1">
    <citation type="submission" date="2019-12" db="EMBL/GenBank/DDBJ databases">
        <title>Defluviitalea raffinosedens, isolated from a biogas fermenter, genome sequencing and characterization.</title>
        <authorList>
            <person name="Rettenmaier R."/>
            <person name="Schneider M."/>
            <person name="Neuhaus K."/>
            <person name="Liebl W."/>
            <person name="Zverlov V."/>
        </authorList>
    </citation>
    <scope>NUCLEOTIDE SEQUENCE [LARGE SCALE GENOMIC DNA]</scope>
    <source>
        <strain evidence="10 11">249c-K6</strain>
    </source>
</reference>
<comment type="similarity">
    <text evidence="1">Belongs to the N(4)/N(6)-methyltransferase family. N(4) subfamily.</text>
</comment>
<evidence type="ECO:0000256" key="8">
    <source>
        <dbReference type="RuleBase" id="RU362026"/>
    </source>
</evidence>
<keyword evidence="2 10" id="KW-0489">Methyltransferase</keyword>
<evidence type="ECO:0000256" key="5">
    <source>
        <dbReference type="ARBA" id="ARBA00022747"/>
    </source>
</evidence>
<feature type="domain" description="DNA methylase N-4/N-6" evidence="9">
    <location>
        <begin position="139"/>
        <end position="369"/>
    </location>
</feature>
<dbReference type="PRINTS" id="PR00508">
    <property type="entry name" value="S21N4MTFRASE"/>
</dbReference>
<comment type="catalytic activity">
    <reaction evidence="7">
        <text>a 2'-deoxycytidine in DNA + S-adenosyl-L-methionine = an N(4)-methyl-2'-deoxycytidine in DNA + S-adenosyl-L-homocysteine + H(+)</text>
        <dbReference type="Rhea" id="RHEA:16857"/>
        <dbReference type="Rhea" id="RHEA-COMP:11369"/>
        <dbReference type="Rhea" id="RHEA-COMP:13674"/>
        <dbReference type="ChEBI" id="CHEBI:15378"/>
        <dbReference type="ChEBI" id="CHEBI:57856"/>
        <dbReference type="ChEBI" id="CHEBI:59789"/>
        <dbReference type="ChEBI" id="CHEBI:85452"/>
        <dbReference type="ChEBI" id="CHEBI:137933"/>
        <dbReference type="EC" id="2.1.1.113"/>
    </reaction>
</comment>
<dbReference type="GO" id="GO:0032259">
    <property type="term" value="P:methylation"/>
    <property type="evidence" value="ECO:0007669"/>
    <property type="project" value="UniProtKB-KW"/>
</dbReference>
<evidence type="ECO:0000256" key="4">
    <source>
        <dbReference type="ARBA" id="ARBA00022691"/>
    </source>
</evidence>
<name>A0A7C8HE75_9FIRM</name>
<keyword evidence="11" id="KW-1185">Reference proteome</keyword>
<dbReference type="InterPro" id="IPR017985">
    <property type="entry name" value="MeTrfase_CN4_CS"/>
</dbReference>
<gene>
    <name evidence="10" type="ORF">GND95_08565</name>
</gene>
<dbReference type="GO" id="GO:0015667">
    <property type="term" value="F:site-specific DNA-methyltransferase (cytosine-N4-specific) activity"/>
    <property type="evidence" value="ECO:0007669"/>
    <property type="project" value="UniProtKB-EC"/>
</dbReference>
<dbReference type="RefSeq" id="WP_158740457.1">
    <property type="nucleotide sequence ID" value="NZ_WSLF01000007.1"/>
</dbReference>
<dbReference type="EC" id="2.1.1.-" evidence="8"/>
<evidence type="ECO:0000256" key="6">
    <source>
        <dbReference type="ARBA" id="ARBA00023125"/>
    </source>
</evidence>
<evidence type="ECO:0000256" key="3">
    <source>
        <dbReference type="ARBA" id="ARBA00022679"/>
    </source>
</evidence>
<dbReference type="Proteomes" id="UP000483018">
    <property type="component" value="Unassembled WGS sequence"/>
</dbReference>
<dbReference type="Pfam" id="PF01555">
    <property type="entry name" value="N6_N4_Mtase"/>
    <property type="match status" value="1"/>
</dbReference>
<dbReference type="InterPro" id="IPR002941">
    <property type="entry name" value="DNA_methylase_N4/N6"/>
</dbReference>
<keyword evidence="6" id="KW-0238">DNA-binding</keyword>
<evidence type="ECO:0000256" key="7">
    <source>
        <dbReference type="ARBA" id="ARBA00049120"/>
    </source>
</evidence>
<protein>
    <recommendedName>
        <fullName evidence="8">Methyltransferase</fullName>
        <ecNumber evidence="8">2.1.1.-</ecNumber>
    </recommendedName>
</protein>
<keyword evidence="4" id="KW-0949">S-adenosyl-L-methionine</keyword>
<dbReference type="PROSITE" id="PS00093">
    <property type="entry name" value="N4_MTASE"/>
    <property type="match status" value="1"/>
</dbReference>
<evidence type="ECO:0000313" key="10">
    <source>
        <dbReference type="EMBL" id="KAE9633698.1"/>
    </source>
</evidence>
<dbReference type="Gene3D" id="3.40.50.150">
    <property type="entry name" value="Vaccinia Virus protein VP39"/>
    <property type="match status" value="1"/>
</dbReference>
<dbReference type="GO" id="GO:0009307">
    <property type="term" value="P:DNA restriction-modification system"/>
    <property type="evidence" value="ECO:0007669"/>
    <property type="project" value="UniProtKB-KW"/>
</dbReference>
<evidence type="ECO:0000256" key="1">
    <source>
        <dbReference type="ARBA" id="ARBA00010203"/>
    </source>
</evidence>
<dbReference type="InterPro" id="IPR029063">
    <property type="entry name" value="SAM-dependent_MTases_sf"/>
</dbReference>
<accession>A0A7C8HE75</accession>
<sequence length="434" mass="50671">MSEVKKMVAEQRNYSVLTTDDAKQIVINYIQKTELSNYEIEFGLPEINDRYDIWKVPLLYMKETIGDIVINAYSKEVDEKLSSKISVIRNRILSIQAKSSEKTKTRKKRSKEFIISNLDNMVIKGRAEVALKTLPDQSIDLIFTSPPYYNARKQYSEYESYDDYLLLIRKVIRECRRVLIDGKFFVINVSHVLVPRSSRNESSTRIAVPFDIHQIFMEEGFEFIDDIIWQKPEGAGWASGRGRRFAADRNPMQYKAVPVTEYVLVYRKKPCILIDHFIRNNPNPEIIKASKIEDDYEKTNVWYISPARDKRHPAIFPAELAEKVIKYYSFVNDVVLDPFGGIGTTAKAAKKLGRRFCTIEVCDEYIQYTLQELEVNLIDMFSERKIVYKDLSDKNDDEDFKSFEHLVHRLIHEGYSKDELYDALLKGINNIKNK</sequence>
<dbReference type="OrthoDB" id="9773571at2"/>
<comment type="caution">
    <text evidence="10">The sequence shown here is derived from an EMBL/GenBank/DDBJ whole genome shotgun (WGS) entry which is preliminary data.</text>
</comment>
<dbReference type="GO" id="GO:0003677">
    <property type="term" value="F:DNA binding"/>
    <property type="evidence" value="ECO:0007669"/>
    <property type="project" value="UniProtKB-KW"/>
</dbReference>
<evidence type="ECO:0000313" key="11">
    <source>
        <dbReference type="Proteomes" id="UP000483018"/>
    </source>
</evidence>
<proteinExistence type="inferred from homology"/>
<keyword evidence="3 10" id="KW-0808">Transferase</keyword>
<dbReference type="EMBL" id="WSLF01000007">
    <property type="protein sequence ID" value="KAE9633698.1"/>
    <property type="molecule type" value="Genomic_DNA"/>
</dbReference>
<dbReference type="GO" id="GO:0008170">
    <property type="term" value="F:N-methyltransferase activity"/>
    <property type="evidence" value="ECO:0007669"/>
    <property type="project" value="InterPro"/>
</dbReference>
<dbReference type="SUPFAM" id="SSF53335">
    <property type="entry name" value="S-adenosyl-L-methionine-dependent methyltransferases"/>
    <property type="match status" value="1"/>
</dbReference>
<dbReference type="InterPro" id="IPR001091">
    <property type="entry name" value="RM_Methyltransferase"/>
</dbReference>
<evidence type="ECO:0000256" key="2">
    <source>
        <dbReference type="ARBA" id="ARBA00022603"/>
    </source>
</evidence>
<dbReference type="AlphaFoldDB" id="A0A7C8HE75"/>
<organism evidence="10 11">
    <name type="scientific">Defluviitalea raffinosedens</name>
    <dbReference type="NCBI Taxonomy" id="1450156"/>
    <lineage>
        <taxon>Bacteria</taxon>
        <taxon>Bacillati</taxon>
        <taxon>Bacillota</taxon>
        <taxon>Clostridia</taxon>
        <taxon>Lachnospirales</taxon>
        <taxon>Defluviitaleaceae</taxon>
        <taxon>Defluviitalea</taxon>
    </lineage>
</organism>
<keyword evidence="5" id="KW-0680">Restriction system</keyword>